<proteinExistence type="predicted"/>
<organism evidence="1">
    <name type="scientific">viral metagenome</name>
    <dbReference type="NCBI Taxonomy" id="1070528"/>
    <lineage>
        <taxon>unclassified sequences</taxon>
        <taxon>metagenomes</taxon>
        <taxon>organismal metagenomes</taxon>
    </lineage>
</organism>
<sequence length="61" mass="7232">MNSDFINFLMECLIVEDLKLSDSFIINTSRNNIYKKIRTIKLETITSVEDLETSYENYTFN</sequence>
<evidence type="ECO:0000313" key="1">
    <source>
        <dbReference type="EMBL" id="QHT28695.1"/>
    </source>
</evidence>
<name>A0A6C0EMV6_9ZZZZ</name>
<reference evidence="1" key="1">
    <citation type="journal article" date="2020" name="Nature">
        <title>Giant virus diversity and host interactions through global metagenomics.</title>
        <authorList>
            <person name="Schulz F."/>
            <person name="Roux S."/>
            <person name="Paez-Espino D."/>
            <person name="Jungbluth S."/>
            <person name="Walsh D.A."/>
            <person name="Denef V.J."/>
            <person name="McMahon K.D."/>
            <person name="Konstantinidis K.T."/>
            <person name="Eloe-Fadrosh E.A."/>
            <person name="Kyrpides N.C."/>
            <person name="Woyke T."/>
        </authorList>
    </citation>
    <scope>NUCLEOTIDE SEQUENCE</scope>
    <source>
        <strain evidence="1">GVMAG-M-3300001351-8</strain>
    </source>
</reference>
<accession>A0A6C0EMV6</accession>
<dbReference type="AlphaFoldDB" id="A0A6C0EMV6"/>
<protein>
    <submittedName>
        <fullName evidence="1">Uncharacterized protein</fullName>
    </submittedName>
</protein>
<dbReference type="EMBL" id="MN738863">
    <property type="protein sequence ID" value="QHT28695.1"/>
    <property type="molecule type" value="Genomic_DNA"/>
</dbReference>